<evidence type="ECO:0000313" key="1">
    <source>
        <dbReference type="EMBL" id="WEK34960.1"/>
    </source>
</evidence>
<sequence length="208" mass="23016">MNTLLLYSSRNNIERICSQLIGPQKEVQSTDANQSTKSFSLGLALGNLIYLITGVSVNGTYSAQNTVTSQTKLSYDSYDRVTILIDTLQTEPKLKYIQDIATHPSEVLYKFDLDVSLTELYKPNATGSFIRINHVSSDLIFEGLTSKENWAGDSIVNNILHAADGGHLFRLQGLCAPLKMEKKEGKIVLIVQFILLYNINQPSTNGLA</sequence>
<dbReference type="AlphaFoldDB" id="A0AAJ5WQL5"/>
<name>A0AAJ5WQL5_9BACT</name>
<proteinExistence type="predicted"/>
<organism evidence="1 2">
    <name type="scientific">Candidatus Pseudobacter hemicellulosilyticus</name>
    <dbReference type="NCBI Taxonomy" id="3121375"/>
    <lineage>
        <taxon>Bacteria</taxon>
        <taxon>Pseudomonadati</taxon>
        <taxon>Bacteroidota</taxon>
        <taxon>Chitinophagia</taxon>
        <taxon>Chitinophagales</taxon>
        <taxon>Chitinophagaceae</taxon>
        <taxon>Pseudobacter</taxon>
    </lineage>
</organism>
<gene>
    <name evidence="1" type="ORF">P0Y53_20925</name>
</gene>
<reference evidence="1" key="1">
    <citation type="submission" date="2023-03" db="EMBL/GenBank/DDBJ databases">
        <title>Andean soil-derived lignocellulolytic bacterial consortium as a source of novel taxa and putative plastic-active enzymes.</title>
        <authorList>
            <person name="Diaz-Garcia L."/>
            <person name="Chuvochina M."/>
            <person name="Feuerriegel G."/>
            <person name="Bunk B."/>
            <person name="Sproer C."/>
            <person name="Streit W.R."/>
            <person name="Rodriguez L.M."/>
            <person name="Overmann J."/>
            <person name="Jimenez D.J."/>
        </authorList>
    </citation>
    <scope>NUCLEOTIDE SEQUENCE</scope>
    <source>
        <strain evidence="1">MAG 7</strain>
    </source>
</reference>
<dbReference type="Proteomes" id="UP001220610">
    <property type="component" value="Chromosome"/>
</dbReference>
<protein>
    <submittedName>
        <fullName evidence="1">Uncharacterized protein</fullName>
    </submittedName>
</protein>
<evidence type="ECO:0000313" key="2">
    <source>
        <dbReference type="Proteomes" id="UP001220610"/>
    </source>
</evidence>
<accession>A0AAJ5WQL5</accession>
<dbReference type="EMBL" id="CP119311">
    <property type="protein sequence ID" value="WEK34960.1"/>
    <property type="molecule type" value="Genomic_DNA"/>
</dbReference>